<reference evidence="15" key="1">
    <citation type="submission" date="2021-02" db="EMBL/GenBank/DDBJ databases">
        <authorList>
            <person name="Nowell W R."/>
        </authorList>
    </citation>
    <scope>NUCLEOTIDE SEQUENCE</scope>
</reference>
<evidence type="ECO:0000256" key="10">
    <source>
        <dbReference type="ARBA" id="ARBA00029552"/>
    </source>
</evidence>
<dbReference type="CDD" id="cd00200">
    <property type="entry name" value="WD40"/>
    <property type="match status" value="1"/>
</dbReference>
<comment type="subcellular location">
    <subcellularLocation>
        <location evidence="1">Cell projection</location>
        <location evidence="1">Cilium</location>
        <location evidence="1">Flagellum</location>
    </subcellularLocation>
    <subcellularLocation>
        <location evidence="2">Cytoplasm</location>
    </subcellularLocation>
</comment>
<dbReference type="SMART" id="SM00320">
    <property type="entry name" value="WD40"/>
    <property type="match status" value="11"/>
</dbReference>
<evidence type="ECO:0000256" key="4">
    <source>
        <dbReference type="ARBA" id="ARBA00022574"/>
    </source>
</evidence>
<evidence type="ECO:0000256" key="6">
    <source>
        <dbReference type="ARBA" id="ARBA00022846"/>
    </source>
</evidence>
<dbReference type="Proteomes" id="UP000663855">
    <property type="component" value="Unassembled WGS sequence"/>
</dbReference>
<evidence type="ECO:0000256" key="1">
    <source>
        <dbReference type="ARBA" id="ARBA00004230"/>
    </source>
</evidence>
<dbReference type="FunFam" id="2.130.10.10:FF:000173">
    <property type="entry name" value="Cilia- and flagella-associated protein 52"/>
    <property type="match status" value="1"/>
</dbReference>
<accession>A0A814WY32</accession>
<sequence>MSTPNNQQQERLDNLQRLELESTIGFEGKVPNGLKLHPDRIHMIYPLGCNLVIENLQTRQQEFLLGHNNNISCLTISNNGKYIASGQVTFMGFKADIIVWDYATRDPYARLVLHKVKIEDLAFTCTDRFLISLGGQDDGAIIVWNMETKEPVCGSAAQHKSAGITYCLATSKEDEFQFYSAGSGTLRFWQLDVSNRKIRATDINTGIVKRIVKCMTVSLDGTFLYCGTTTGDILMIYIPACQFKTIGPEKKKYSMGISAMQALINGDVLIGTGEGKIHITEKETFKSFKTLQATGSITSLALRGEGHMIFIGTDRSHIYKVNYADWKMELINTCHNSPINDIAFPFGTSELFGTCSYQDIRIWHAPTGNELLRITEANKTCNSLCFTRDGKMIISGWDDGRIRAFYPETGREIFTINDAHNRGVTAVTVTNDCRRIISGGGEGMIRIWQINPKSRELLATMKEHKNAVVGIRINKSDTECVTASLDGTCIIWNLKRFARTQVLFENTLFQCVAYHPEEYHILTGGSDRKVAYWEAVNGTQIRELEASKSGTINGLDIDSAGNYFVTVSGDKLVKLWRYNEGDVFGIGIGHGSEVKKVKICPNTQHIVSVSADGSVFRWKFPKSTA</sequence>
<dbReference type="Proteomes" id="UP000676336">
    <property type="component" value="Unassembled WGS sequence"/>
</dbReference>
<evidence type="ECO:0000256" key="2">
    <source>
        <dbReference type="ARBA" id="ARBA00004496"/>
    </source>
</evidence>
<dbReference type="Proteomes" id="UP000663824">
    <property type="component" value="Unassembled WGS sequence"/>
</dbReference>
<keyword evidence="3" id="KW-0963">Cytoplasm</keyword>
<feature type="repeat" description="WD" evidence="13">
    <location>
        <begin position="587"/>
        <end position="625"/>
    </location>
</feature>
<evidence type="ECO:0000313" key="17">
    <source>
        <dbReference type="EMBL" id="CAF2058692.1"/>
    </source>
</evidence>
<dbReference type="EMBL" id="CAJNOV010016174">
    <property type="protein sequence ID" value="CAF1585729.1"/>
    <property type="molecule type" value="Genomic_DNA"/>
</dbReference>
<keyword evidence="8" id="KW-0966">Cell projection</keyword>
<feature type="repeat" description="WD" evidence="13">
    <location>
        <begin position="512"/>
        <end position="543"/>
    </location>
</feature>
<dbReference type="AlphaFoldDB" id="A0A814WY32"/>
<evidence type="ECO:0000256" key="9">
    <source>
        <dbReference type="ARBA" id="ARBA00029456"/>
    </source>
</evidence>
<name>A0A814WY32_9BILA</name>
<dbReference type="PROSITE" id="PS50294">
    <property type="entry name" value="WD_REPEATS_REGION"/>
    <property type="match status" value="2"/>
</dbReference>
<evidence type="ECO:0000256" key="13">
    <source>
        <dbReference type="PROSITE-ProRule" id="PRU00221"/>
    </source>
</evidence>
<dbReference type="EMBL" id="CAJNRE010006747">
    <property type="protein sequence ID" value="CAF2058692.1"/>
    <property type="molecule type" value="Genomic_DNA"/>
</dbReference>
<evidence type="ECO:0000256" key="8">
    <source>
        <dbReference type="ARBA" id="ARBA00023273"/>
    </source>
</evidence>
<organism evidence="15 19">
    <name type="scientific">Rotaria magnacalcarata</name>
    <dbReference type="NCBI Taxonomy" id="392030"/>
    <lineage>
        <taxon>Eukaryota</taxon>
        <taxon>Metazoa</taxon>
        <taxon>Spiralia</taxon>
        <taxon>Gnathifera</taxon>
        <taxon>Rotifera</taxon>
        <taxon>Eurotatoria</taxon>
        <taxon>Bdelloidea</taxon>
        <taxon>Philodinida</taxon>
        <taxon>Philodinidae</taxon>
        <taxon>Rotaria</taxon>
    </lineage>
</organism>
<evidence type="ECO:0000256" key="11">
    <source>
        <dbReference type="ARBA" id="ARBA00046056"/>
    </source>
</evidence>
<evidence type="ECO:0000256" key="7">
    <source>
        <dbReference type="ARBA" id="ARBA00023069"/>
    </source>
</evidence>
<dbReference type="GO" id="GO:0005930">
    <property type="term" value="C:axoneme"/>
    <property type="evidence" value="ECO:0007669"/>
    <property type="project" value="UniProtKB-ARBA"/>
</dbReference>
<dbReference type="Gene3D" id="2.130.10.10">
    <property type="entry name" value="YVTN repeat-like/Quinoprotein amine dehydrogenase"/>
    <property type="match status" value="3"/>
</dbReference>
<feature type="repeat" description="WD" evidence="13">
    <location>
        <begin position="417"/>
        <end position="451"/>
    </location>
</feature>
<evidence type="ECO:0000256" key="3">
    <source>
        <dbReference type="ARBA" id="ARBA00022490"/>
    </source>
</evidence>
<comment type="caution">
    <text evidence="15">The sequence shown here is derived from an EMBL/GenBank/DDBJ whole genome shotgun (WGS) entry which is preliminary data.</text>
</comment>
<dbReference type="InterPro" id="IPR019775">
    <property type="entry name" value="WD40_repeat_CS"/>
</dbReference>
<dbReference type="EMBL" id="CAJOBI010012178">
    <property type="protein sequence ID" value="CAF4163667.1"/>
    <property type="molecule type" value="Genomic_DNA"/>
</dbReference>
<dbReference type="Pfam" id="PF23409">
    <property type="entry name" value="Beta-prop_EML"/>
    <property type="match status" value="1"/>
</dbReference>
<keyword evidence="7" id="KW-0969">Cilium</keyword>
<keyword evidence="6" id="KW-0282">Flagellum</keyword>
<feature type="domain" description="EML-like first beta-propeller" evidence="14">
    <location>
        <begin position="60"/>
        <end position="320"/>
    </location>
</feature>
<evidence type="ECO:0000256" key="5">
    <source>
        <dbReference type="ARBA" id="ARBA00022737"/>
    </source>
</evidence>
<evidence type="ECO:0000259" key="14">
    <source>
        <dbReference type="Pfam" id="PF23409"/>
    </source>
</evidence>
<dbReference type="InterPro" id="IPR055439">
    <property type="entry name" value="Beta-prop_EML_1st"/>
</dbReference>
<evidence type="ECO:0000313" key="15">
    <source>
        <dbReference type="EMBL" id="CAF1207685.1"/>
    </source>
</evidence>
<dbReference type="GO" id="GO:0031514">
    <property type="term" value="C:motile cilium"/>
    <property type="evidence" value="ECO:0007669"/>
    <property type="project" value="UniProtKB-SubCell"/>
</dbReference>
<dbReference type="InterPro" id="IPR001680">
    <property type="entry name" value="WD40_rpt"/>
</dbReference>
<dbReference type="Proteomes" id="UP000663834">
    <property type="component" value="Unassembled WGS sequence"/>
</dbReference>
<keyword evidence="5" id="KW-0677">Repeat</keyword>
<evidence type="ECO:0000256" key="12">
    <source>
        <dbReference type="ARBA" id="ARBA00047117"/>
    </source>
</evidence>
<comment type="subunit">
    <text evidence="12">Microtubule inner protein component of sperm flagellar doublet microtubules. Interacts with BRCA2. Interacts with the CCT chaperonin complex. Interacts with HSP70. Interacts with AK8. Interacts with CFAP45. Interacts with DNAI1. Interacts with IQDC.</text>
</comment>
<gene>
    <name evidence="16" type="ORF">CJN711_LOCUS33464</name>
    <name evidence="15" type="ORF">KQP761_LOCUS171</name>
    <name evidence="17" type="ORF">MBJ925_LOCUS14488</name>
    <name evidence="18" type="ORF">SMN809_LOCUS20291</name>
</gene>
<proteinExistence type="inferred from homology"/>
<dbReference type="EMBL" id="CAJNOW010000016">
    <property type="protein sequence ID" value="CAF1207685.1"/>
    <property type="molecule type" value="Genomic_DNA"/>
</dbReference>
<dbReference type="FunFam" id="2.130.10.10:FF:000207">
    <property type="entry name" value="Cilia- and flagella-associated protein 52"/>
    <property type="match status" value="1"/>
</dbReference>
<dbReference type="PANTHER" id="PTHR13720:SF14">
    <property type="entry name" value="CILIA- AND FLAGELLA-ASSOCIATED PROTEIN 52"/>
    <property type="match status" value="1"/>
</dbReference>
<dbReference type="InterPro" id="IPR015943">
    <property type="entry name" value="WD40/YVTN_repeat-like_dom_sf"/>
</dbReference>
<evidence type="ECO:0000313" key="16">
    <source>
        <dbReference type="EMBL" id="CAF1585729.1"/>
    </source>
</evidence>
<keyword evidence="4 13" id="KW-0853">WD repeat</keyword>
<comment type="similarity">
    <text evidence="9">Belongs to the CFAP52 family.</text>
</comment>
<evidence type="ECO:0000313" key="18">
    <source>
        <dbReference type="EMBL" id="CAF4163667.1"/>
    </source>
</evidence>
<dbReference type="PANTHER" id="PTHR13720">
    <property type="entry name" value="WD-40 REPEAT PROTEIN"/>
    <property type="match status" value="1"/>
</dbReference>
<evidence type="ECO:0000313" key="19">
    <source>
        <dbReference type="Proteomes" id="UP000663834"/>
    </source>
</evidence>
<protein>
    <recommendedName>
        <fullName evidence="10">Cilia- and flagella-associated protein 52</fullName>
    </recommendedName>
</protein>
<dbReference type="FunFam" id="2.130.10.10:FF:001320">
    <property type="entry name" value="Predicted protein"/>
    <property type="match status" value="1"/>
</dbReference>
<feature type="repeat" description="WD" evidence="13">
    <location>
        <begin position="461"/>
        <end position="502"/>
    </location>
</feature>
<comment type="function">
    <text evidence="11">Microtubule inner protein (MIP) part of the dynein-decorated doublet microtubules (DMTs) in cilia axoneme. Important for proper ciliary and flagellar beating. May act in cooperation with CFAP45 and axonemal dynein subunit DNAH11. May play a role in cell growth and/or survival.</text>
</comment>
<dbReference type="InterPro" id="IPR050630">
    <property type="entry name" value="WD_repeat_EMAP"/>
</dbReference>
<dbReference type="PROSITE" id="PS50082">
    <property type="entry name" value="WD_REPEATS_2"/>
    <property type="match status" value="5"/>
</dbReference>
<dbReference type="Pfam" id="PF00400">
    <property type="entry name" value="WD40"/>
    <property type="match status" value="5"/>
</dbReference>
<dbReference type="SUPFAM" id="SSF50978">
    <property type="entry name" value="WD40 repeat-like"/>
    <property type="match status" value="2"/>
</dbReference>
<dbReference type="PROSITE" id="PS00678">
    <property type="entry name" value="WD_REPEATS_1"/>
    <property type="match status" value="1"/>
</dbReference>
<dbReference type="OrthoDB" id="6252103at2759"/>
<feature type="repeat" description="WD" evidence="13">
    <location>
        <begin position="545"/>
        <end position="586"/>
    </location>
</feature>
<dbReference type="InterPro" id="IPR036322">
    <property type="entry name" value="WD40_repeat_dom_sf"/>
</dbReference>